<comment type="catalytic activity">
    <reaction evidence="3">
        <text>holo-[citrate lyase ACP] + acetate + ATP = acetyl-[citrate lyase ACP] + AMP + diphosphate</text>
        <dbReference type="Rhea" id="RHEA:23788"/>
        <dbReference type="Rhea" id="RHEA-COMP:10158"/>
        <dbReference type="Rhea" id="RHEA-COMP:13710"/>
        <dbReference type="ChEBI" id="CHEBI:30089"/>
        <dbReference type="ChEBI" id="CHEBI:30616"/>
        <dbReference type="ChEBI" id="CHEBI:33019"/>
        <dbReference type="ChEBI" id="CHEBI:82683"/>
        <dbReference type="ChEBI" id="CHEBI:137976"/>
        <dbReference type="ChEBI" id="CHEBI:456215"/>
        <dbReference type="EC" id="6.2.1.22"/>
    </reaction>
</comment>
<dbReference type="InterPro" id="IPR013166">
    <property type="entry name" value="Citrate_lyase_ligase_C"/>
</dbReference>
<dbReference type="Gene3D" id="3.40.50.620">
    <property type="entry name" value="HUPs"/>
    <property type="match status" value="1"/>
</dbReference>
<dbReference type="InterPro" id="IPR005216">
    <property type="entry name" value="Citrate_lyase_ligase"/>
</dbReference>
<dbReference type="Gene3D" id="3.40.630.30">
    <property type="match status" value="1"/>
</dbReference>
<dbReference type="PROSITE" id="PS51186">
    <property type="entry name" value="GNAT"/>
    <property type="match status" value="1"/>
</dbReference>
<feature type="domain" description="N-acetyltransferase" evidence="4">
    <location>
        <begin position="1"/>
        <end position="129"/>
    </location>
</feature>
<dbReference type="InterPro" id="IPR000182">
    <property type="entry name" value="GNAT_dom"/>
</dbReference>
<evidence type="ECO:0000313" key="5">
    <source>
        <dbReference type="EMBL" id="SUN46344.1"/>
    </source>
</evidence>
<evidence type="ECO:0000256" key="1">
    <source>
        <dbReference type="ARBA" id="ARBA00022741"/>
    </source>
</evidence>
<evidence type="ECO:0000259" key="4">
    <source>
        <dbReference type="PROSITE" id="PS51186"/>
    </source>
</evidence>
<dbReference type="PANTHER" id="PTHR40599">
    <property type="entry name" value="[CITRATE [PRO-3S]-LYASE] LIGASE"/>
    <property type="match status" value="1"/>
</dbReference>
<reference evidence="5 6" key="1">
    <citation type="submission" date="2018-06" db="EMBL/GenBank/DDBJ databases">
        <authorList>
            <consortium name="Pathogen Informatics"/>
            <person name="Doyle S."/>
        </authorList>
    </citation>
    <scope>NUCLEOTIDE SEQUENCE [LARGE SCALE GENOMIC DNA]</scope>
    <source>
        <strain evidence="5 6">NCTC12092</strain>
    </source>
</reference>
<dbReference type="SUPFAM" id="SSF55729">
    <property type="entry name" value="Acyl-CoA N-acyltransferases (Nat)"/>
    <property type="match status" value="1"/>
</dbReference>
<dbReference type="Pfam" id="PF08218">
    <property type="entry name" value="Citrate_ly_lig"/>
    <property type="match status" value="1"/>
</dbReference>
<dbReference type="EMBL" id="UHFF01000002">
    <property type="protein sequence ID" value="SUN46344.1"/>
    <property type="molecule type" value="Genomic_DNA"/>
</dbReference>
<dbReference type="RefSeq" id="WP_115250937.1">
    <property type="nucleotide sequence ID" value="NZ_UHFF01000002.1"/>
</dbReference>
<keyword evidence="5" id="KW-0456">Lyase</keyword>
<dbReference type="SUPFAM" id="SSF52374">
    <property type="entry name" value="Nucleotidylyl transferase"/>
    <property type="match status" value="1"/>
</dbReference>
<proteinExistence type="predicted"/>
<gene>
    <name evidence="5" type="primary">citC</name>
    <name evidence="5" type="ORF">NCTC12092_00981</name>
</gene>
<dbReference type="Proteomes" id="UP000254461">
    <property type="component" value="Unassembled WGS sequence"/>
</dbReference>
<sequence>MTQHLIQYIFPFDKQQKAKIDRLLQRQHIRRDPHLDYTCAIIDEQGEPIATGSLYGNSLRCLAVDQAYQGQGLLNQIVSHLIEEAYSRGHYHLFVYTKLAAAPLLLSLGFHVIAMVDDTLCFLENKKKGFENYLSQLEKPQVSPQKTAAIVLNANPFTLGHLYLIEKACADNELVHLFMVSQDSSLIPYHIRKELIIKGTAHLANIIYHDSGPYMISQATFPAYFQKDELAVIDSQAKLDIVIFRHIAEKLQIKRRYVGEEPASMVTQHYNTVMLKQLPCYGIDVQVIPRKTFAEGKIISASLARQAIKDDDQALLELLLPKTSLDFFRSEAAQPTITKIKAATDLKHY</sequence>
<dbReference type="GO" id="GO:0016829">
    <property type="term" value="F:lyase activity"/>
    <property type="evidence" value="ECO:0007669"/>
    <property type="project" value="UniProtKB-KW"/>
</dbReference>
<keyword evidence="3 5" id="KW-0436">Ligase</keyword>
<name>A0A380JPL2_9STRE</name>
<dbReference type="GO" id="GO:0005524">
    <property type="term" value="F:ATP binding"/>
    <property type="evidence" value="ECO:0007669"/>
    <property type="project" value="UniProtKB-UniRule"/>
</dbReference>
<dbReference type="EC" id="6.2.1.22" evidence="3"/>
<keyword evidence="2 3" id="KW-0067">ATP-binding</keyword>
<evidence type="ECO:0000256" key="3">
    <source>
        <dbReference type="PIRNR" id="PIRNR005751"/>
    </source>
</evidence>
<dbReference type="InterPro" id="IPR016181">
    <property type="entry name" value="Acyl_CoA_acyltransferase"/>
</dbReference>
<comment type="function">
    <text evidence="3">Acetylation of prosthetic group (2-(5''-phosphoribosyl)-3'-dephosphocoenzyme-A) of the gamma subunit of citrate lyase.</text>
</comment>
<organism evidence="5 6">
    <name type="scientific">Streptococcus equi subsp. equi</name>
    <dbReference type="NCBI Taxonomy" id="148942"/>
    <lineage>
        <taxon>Bacteria</taxon>
        <taxon>Bacillati</taxon>
        <taxon>Bacillota</taxon>
        <taxon>Bacilli</taxon>
        <taxon>Lactobacillales</taxon>
        <taxon>Streptococcaceae</taxon>
        <taxon>Streptococcus</taxon>
    </lineage>
</organism>
<evidence type="ECO:0000313" key="6">
    <source>
        <dbReference type="Proteomes" id="UP000254461"/>
    </source>
</evidence>
<dbReference type="SMART" id="SM00764">
    <property type="entry name" value="Citrate_ly_lig"/>
    <property type="match status" value="1"/>
</dbReference>
<evidence type="ECO:0000256" key="2">
    <source>
        <dbReference type="ARBA" id="ARBA00022840"/>
    </source>
</evidence>
<dbReference type="InterPro" id="IPR014729">
    <property type="entry name" value="Rossmann-like_a/b/a_fold"/>
</dbReference>
<dbReference type="GO" id="GO:0008771">
    <property type="term" value="F:[citrate (pro-3S)-lyase] ligase activity"/>
    <property type="evidence" value="ECO:0007669"/>
    <property type="project" value="UniProtKB-EC"/>
</dbReference>
<dbReference type="GO" id="GO:0016747">
    <property type="term" value="F:acyltransferase activity, transferring groups other than amino-acyl groups"/>
    <property type="evidence" value="ECO:0007669"/>
    <property type="project" value="InterPro"/>
</dbReference>
<dbReference type="AlphaFoldDB" id="A0A380JPL2"/>
<dbReference type="NCBIfam" id="TIGR00124">
    <property type="entry name" value="cit_ly_ligase"/>
    <property type="match status" value="1"/>
</dbReference>
<protein>
    <recommendedName>
        <fullName evidence="3">[Citrate [pro-3S]-lyase] ligase</fullName>
        <ecNumber evidence="3">6.2.1.22</ecNumber>
    </recommendedName>
</protein>
<accession>A0A380JPL2</accession>
<dbReference type="PANTHER" id="PTHR40599:SF1">
    <property type="entry name" value="[CITRATE [PRO-3S]-LYASE] LIGASE"/>
    <property type="match status" value="1"/>
</dbReference>
<dbReference type="PIRSF" id="PIRSF005751">
    <property type="entry name" value="Acet_citr_lig"/>
    <property type="match status" value="1"/>
</dbReference>
<keyword evidence="1 3" id="KW-0547">Nucleotide-binding</keyword>
<dbReference type="Pfam" id="PF00583">
    <property type="entry name" value="Acetyltransf_1"/>
    <property type="match status" value="1"/>
</dbReference>